<reference evidence="5 6" key="1">
    <citation type="submission" date="2019-07" db="EMBL/GenBank/DDBJ databases">
        <title>Hymenobacter sp. straun FUR1 Genome sequencing and assembly.</title>
        <authorList>
            <person name="Chhetri G."/>
        </authorList>
    </citation>
    <scope>NUCLEOTIDE SEQUENCE [LARGE SCALE GENOMIC DNA]</scope>
    <source>
        <strain evidence="5 6">Fur1</strain>
    </source>
</reference>
<keyword evidence="2" id="KW-0238">DNA-binding</keyword>
<evidence type="ECO:0000259" key="4">
    <source>
        <dbReference type="PROSITE" id="PS01124"/>
    </source>
</evidence>
<evidence type="ECO:0000256" key="2">
    <source>
        <dbReference type="ARBA" id="ARBA00023125"/>
    </source>
</evidence>
<proteinExistence type="predicted"/>
<keyword evidence="1" id="KW-0805">Transcription regulation</keyword>
<accession>A0A558BS58</accession>
<dbReference type="Gene3D" id="1.10.10.60">
    <property type="entry name" value="Homeodomain-like"/>
    <property type="match status" value="2"/>
</dbReference>
<dbReference type="Pfam" id="PF12833">
    <property type="entry name" value="HTH_18"/>
    <property type="match status" value="1"/>
</dbReference>
<evidence type="ECO:0000313" key="6">
    <source>
        <dbReference type="Proteomes" id="UP000317624"/>
    </source>
</evidence>
<dbReference type="AlphaFoldDB" id="A0A558BS58"/>
<feature type="domain" description="HTH araC/xylS-type" evidence="4">
    <location>
        <begin position="212"/>
        <end position="309"/>
    </location>
</feature>
<dbReference type="SMART" id="SM00342">
    <property type="entry name" value="HTH_ARAC"/>
    <property type="match status" value="1"/>
</dbReference>
<name>A0A558BS58_9BACT</name>
<dbReference type="OrthoDB" id="3194870at2"/>
<gene>
    <name evidence="5" type="ORF">FNT36_16900</name>
</gene>
<dbReference type="InterPro" id="IPR050204">
    <property type="entry name" value="AraC_XylS_family_regulators"/>
</dbReference>
<dbReference type="PANTHER" id="PTHR46796">
    <property type="entry name" value="HTH-TYPE TRANSCRIPTIONAL ACTIVATOR RHAS-RELATED"/>
    <property type="match status" value="1"/>
</dbReference>
<keyword evidence="3" id="KW-0804">Transcription</keyword>
<organism evidence="5 6">
    <name type="scientific">Hymenobacter setariae</name>
    <dbReference type="NCBI Taxonomy" id="2594794"/>
    <lineage>
        <taxon>Bacteria</taxon>
        <taxon>Pseudomonadati</taxon>
        <taxon>Bacteroidota</taxon>
        <taxon>Cytophagia</taxon>
        <taxon>Cytophagales</taxon>
        <taxon>Hymenobacteraceae</taxon>
        <taxon>Hymenobacter</taxon>
    </lineage>
</organism>
<dbReference type="GO" id="GO:0003700">
    <property type="term" value="F:DNA-binding transcription factor activity"/>
    <property type="evidence" value="ECO:0007669"/>
    <property type="project" value="InterPro"/>
</dbReference>
<dbReference type="SUPFAM" id="SSF46689">
    <property type="entry name" value="Homeodomain-like"/>
    <property type="match status" value="2"/>
</dbReference>
<dbReference type="PRINTS" id="PR00032">
    <property type="entry name" value="HTHARAC"/>
</dbReference>
<evidence type="ECO:0000256" key="1">
    <source>
        <dbReference type="ARBA" id="ARBA00023015"/>
    </source>
</evidence>
<dbReference type="Proteomes" id="UP000317624">
    <property type="component" value="Unassembled WGS sequence"/>
</dbReference>
<dbReference type="GO" id="GO:0043565">
    <property type="term" value="F:sequence-specific DNA binding"/>
    <property type="evidence" value="ECO:0007669"/>
    <property type="project" value="InterPro"/>
</dbReference>
<dbReference type="PROSITE" id="PS01124">
    <property type="entry name" value="HTH_ARAC_FAMILY_2"/>
    <property type="match status" value="1"/>
</dbReference>
<dbReference type="RefSeq" id="WP_144850093.1">
    <property type="nucleotide sequence ID" value="NZ_VMRJ01000004.1"/>
</dbReference>
<keyword evidence="6" id="KW-1185">Reference proteome</keyword>
<dbReference type="InterPro" id="IPR018060">
    <property type="entry name" value="HTH_AraC"/>
</dbReference>
<comment type="caution">
    <text evidence="5">The sequence shown here is derived from an EMBL/GenBank/DDBJ whole genome shotgun (WGS) entry which is preliminary data.</text>
</comment>
<evidence type="ECO:0000313" key="5">
    <source>
        <dbReference type="EMBL" id="TVT39333.1"/>
    </source>
</evidence>
<evidence type="ECO:0000256" key="3">
    <source>
        <dbReference type="ARBA" id="ARBA00023163"/>
    </source>
</evidence>
<dbReference type="InterPro" id="IPR020449">
    <property type="entry name" value="Tscrpt_reg_AraC-type_HTH"/>
</dbReference>
<dbReference type="InterPro" id="IPR009057">
    <property type="entry name" value="Homeodomain-like_sf"/>
</dbReference>
<protein>
    <submittedName>
        <fullName evidence="5">Helix-turn-helix transcriptional regulator</fullName>
    </submittedName>
</protein>
<dbReference type="EMBL" id="VMRJ01000004">
    <property type="protein sequence ID" value="TVT39333.1"/>
    <property type="molecule type" value="Genomic_DNA"/>
</dbReference>
<sequence length="311" mass="34280">MPDIKYATPLIASPLATGALPPAATHVSHTQVLQQAQWRQLLIQTHLEPGTVAPTWMKPVPEVQLILRRVGVSKMTLTGGGRVRCFQPQPGDLFLTAPAQSAYEMQRESLCGQPVQNTHLYLHPQLLARTAADMLGVDAARVALREGSCLRDPLLQELTLALGQELTSPTAANSLFTETAAQLVAVQLLRQHCTVAYRLPEPTGKLAAPQLRQLTAYIQDRLAEPLTLQELAAVACLSPYHFCRVFKRTTGLSPNQYVITQRIQRAQQLMHLGQPTAQVALAVGYEDPRHFARLFRRHVGCTPAAYRLQQA</sequence>